<feature type="signal peptide" evidence="1">
    <location>
        <begin position="1"/>
        <end position="27"/>
    </location>
</feature>
<keyword evidence="3" id="KW-1185">Reference proteome</keyword>
<sequence length="107" mass="11331">MNNFSMITMATLGNCTLILLLTPTASASFALHAPELHALPVPTHAKLDTPVKLSNWSNKHCEPGQCTSNTGTGNWQMTEGLVALYGSGTNRKLIIKTSCSVSGDGRS</sequence>
<feature type="chain" id="PRO_5035724664" evidence="1">
    <location>
        <begin position="28"/>
        <end position="107"/>
    </location>
</feature>
<dbReference type="EMBL" id="CM026421">
    <property type="protein sequence ID" value="KAG0590061.1"/>
    <property type="molecule type" value="Genomic_DNA"/>
</dbReference>
<keyword evidence="1" id="KW-0732">Signal</keyword>
<gene>
    <name evidence="2" type="ORF">KC19_1G068400</name>
</gene>
<dbReference type="Proteomes" id="UP000822688">
    <property type="component" value="Chromosome 1"/>
</dbReference>
<organism evidence="2 3">
    <name type="scientific">Ceratodon purpureus</name>
    <name type="common">Fire moss</name>
    <name type="synonym">Dicranum purpureum</name>
    <dbReference type="NCBI Taxonomy" id="3225"/>
    <lineage>
        <taxon>Eukaryota</taxon>
        <taxon>Viridiplantae</taxon>
        <taxon>Streptophyta</taxon>
        <taxon>Embryophyta</taxon>
        <taxon>Bryophyta</taxon>
        <taxon>Bryophytina</taxon>
        <taxon>Bryopsida</taxon>
        <taxon>Dicranidae</taxon>
        <taxon>Pseudoditrichales</taxon>
        <taxon>Ditrichaceae</taxon>
        <taxon>Ceratodon</taxon>
    </lineage>
</organism>
<accession>A0A8T0J5F5</accession>
<name>A0A8T0J5F5_CERPU</name>
<evidence type="ECO:0000313" key="2">
    <source>
        <dbReference type="EMBL" id="KAG0590061.1"/>
    </source>
</evidence>
<comment type="caution">
    <text evidence="2">The sequence shown here is derived from an EMBL/GenBank/DDBJ whole genome shotgun (WGS) entry which is preliminary data.</text>
</comment>
<protein>
    <submittedName>
        <fullName evidence="2">Uncharacterized protein</fullName>
    </submittedName>
</protein>
<evidence type="ECO:0000256" key="1">
    <source>
        <dbReference type="SAM" id="SignalP"/>
    </source>
</evidence>
<evidence type="ECO:0000313" key="3">
    <source>
        <dbReference type="Proteomes" id="UP000822688"/>
    </source>
</evidence>
<proteinExistence type="predicted"/>
<reference evidence="2" key="1">
    <citation type="submission" date="2020-06" db="EMBL/GenBank/DDBJ databases">
        <title>WGS assembly of Ceratodon purpureus strain R40.</title>
        <authorList>
            <person name="Carey S.B."/>
            <person name="Jenkins J."/>
            <person name="Shu S."/>
            <person name="Lovell J.T."/>
            <person name="Sreedasyam A."/>
            <person name="Maumus F."/>
            <person name="Tiley G.P."/>
            <person name="Fernandez-Pozo N."/>
            <person name="Barry K."/>
            <person name="Chen C."/>
            <person name="Wang M."/>
            <person name="Lipzen A."/>
            <person name="Daum C."/>
            <person name="Saski C.A."/>
            <person name="Payton A.C."/>
            <person name="Mcbreen J.C."/>
            <person name="Conrad R.E."/>
            <person name="Kollar L.M."/>
            <person name="Olsson S."/>
            <person name="Huttunen S."/>
            <person name="Landis J.B."/>
            <person name="Wickett N.J."/>
            <person name="Johnson M.G."/>
            <person name="Rensing S.A."/>
            <person name="Grimwood J."/>
            <person name="Schmutz J."/>
            <person name="Mcdaniel S.F."/>
        </authorList>
    </citation>
    <scope>NUCLEOTIDE SEQUENCE</scope>
    <source>
        <strain evidence="2">R40</strain>
    </source>
</reference>
<dbReference type="AlphaFoldDB" id="A0A8T0J5F5"/>